<accession>A0A7X0MJ05</accession>
<dbReference type="AlphaFoldDB" id="A0A7X0MJ05"/>
<evidence type="ECO:0008006" key="3">
    <source>
        <dbReference type="Google" id="ProtNLM"/>
    </source>
</evidence>
<dbReference type="EMBL" id="JACHCC010000003">
    <property type="protein sequence ID" value="MBB6499100.1"/>
    <property type="molecule type" value="Genomic_DNA"/>
</dbReference>
<organism evidence="1 2">
    <name type="scientific">Pedobacter cryoconitis</name>
    <dbReference type="NCBI Taxonomy" id="188932"/>
    <lineage>
        <taxon>Bacteria</taxon>
        <taxon>Pseudomonadati</taxon>
        <taxon>Bacteroidota</taxon>
        <taxon>Sphingobacteriia</taxon>
        <taxon>Sphingobacteriales</taxon>
        <taxon>Sphingobacteriaceae</taxon>
        <taxon>Pedobacter</taxon>
    </lineage>
</organism>
<gene>
    <name evidence="1" type="ORF">HDF25_001241</name>
</gene>
<evidence type="ECO:0000313" key="1">
    <source>
        <dbReference type="EMBL" id="MBB6499100.1"/>
    </source>
</evidence>
<comment type="caution">
    <text evidence="1">The sequence shown here is derived from an EMBL/GenBank/DDBJ whole genome shotgun (WGS) entry which is preliminary data.</text>
</comment>
<proteinExistence type="predicted"/>
<dbReference type="RefSeq" id="WP_184623832.1">
    <property type="nucleotide sequence ID" value="NZ_JACHCC010000003.1"/>
</dbReference>
<sequence>MIFNVATTASSLSLQRQADLTPLLSAHGIDYHFYSGAITALRYDGLYNTAKQIIRAHINDNYVIFAEDDLVLTREFSQAYLKTCIDQASILKLDVLATGAWLSYEEVPVAENLLKIGGFRGTQLTVIFKSAYQALLDAPVYNHFEDTISKYQPKLQIGLTFPFLSKQREDIPSMIVEKNHNYLFHENEDKISVRLGLKNQVQIKKRHLSF</sequence>
<protein>
    <recommendedName>
        <fullName evidence="3">Glycosyl transferase family 25</fullName>
    </recommendedName>
</protein>
<evidence type="ECO:0000313" key="2">
    <source>
        <dbReference type="Proteomes" id="UP000521017"/>
    </source>
</evidence>
<reference evidence="1 2" key="1">
    <citation type="submission" date="2020-08" db="EMBL/GenBank/DDBJ databases">
        <title>Genomic Encyclopedia of Type Strains, Phase IV (KMG-V): Genome sequencing to study the core and pangenomes of soil and plant-associated prokaryotes.</title>
        <authorList>
            <person name="Whitman W."/>
        </authorList>
    </citation>
    <scope>NUCLEOTIDE SEQUENCE [LARGE SCALE GENOMIC DNA]</scope>
    <source>
        <strain evidence="1 2">M2T3</strain>
    </source>
</reference>
<dbReference type="Proteomes" id="UP000521017">
    <property type="component" value="Unassembled WGS sequence"/>
</dbReference>
<name>A0A7X0MJ05_9SPHI</name>